<accession>A0AA39LC58</accession>
<feature type="domain" description="Apple" evidence="1">
    <location>
        <begin position="47"/>
        <end position="88"/>
    </location>
</feature>
<dbReference type="AlphaFoldDB" id="A0AA39LC58"/>
<dbReference type="Gene3D" id="3.50.4.10">
    <property type="entry name" value="Hepatocyte Growth Factor"/>
    <property type="match status" value="1"/>
</dbReference>
<reference evidence="2" key="1">
    <citation type="submission" date="2022-10" db="EMBL/GenBank/DDBJ databases">
        <title>Determination and structural analysis of whole genome sequence of Sarocladium strictum F4-1.</title>
        <authorList>
            <person name="Hu L."/>
            <person name="Jiang Y."/>
        </authorList>
    </citation>
    <scope>NUCLEOTIDE SEQUENCE</scope>
    <source>
        <strain evidence="2">F4-1</strain>
    </source>
</reference>
<dbReference type="InterPro" id="IPR003609">
    <property type="entry name" value="Pan_app"/>
</dbReference>
<keyword evidence="3" id="KW-1185">Reference proteome</keyword>
<evidence type="ECO:0000313" key="3">
    <source>
        <dbReference type="Proteomes" id="UP001175261"/>
    </source>
</evidence>
<name>A0AA39LC58_SARSR</name>
<dbReference type="Pfam" id="PF14295">
    <property type="entry name" value="PAN_4"/>
    <property type="match status" value="2"/>
</dbReference>
<dbReference type="Proteomes" id="UP001175261">
    <property type="component" value="Unassembled WGS sequence"/>
</dbReference>
<dbReference type="EMBL" id="JAPDFR010000001">
    <property type="protein sequence ID" value="KAK0391715.1"/>
    <property type="molecule type" value="Genomic_DNA"/>
</dbReference>
<sequence>MNTRKQIEGDVRRREDCPSSDALSDNIITWKVFCDTDMIGLDFEPDNGRFRADSLEECVGFCLKHNPRCVGAVWDPENRQGSQNCWLKRNQGGSSAVDAMQFARLDDWVAADSDCGRIGTSYTSKNDTEYRVLCGINLSTPDVDQLPAQSMAECIDLCCGRGDCAGVT</sequence>
<comment type="caution">
    <text evidence="2">The sequence shown here is derived from an EMBL/GenBank/DDBJ whole genome shotgun (WGS) entry which is preliminary data.</text>
</comment>
<organism evidence="2 3">
    <name type="scientific">Sarocladium strictum</name>
    <name type="common">Black bundle disease fungus</name>
    <name type="synonym">Acremonium strictum</name>
    <dbReference type="NCBI Taxonomy" id="5046"/>
    <lineage>
        <taxon>Eukaryota</taxon>
        <taxon>Fungi</taxon>
        <taxon>Dikarya</taxon>
        <taxon>Ascomycota</taxon>
        <taxon>Pezizomycotina</taxon>
        <taxon>Sordariomycetes</taxon>
        <taxon>Hypocreomycetidae</taxon>
        <taxon>Hypocreales</taxon>
        <taxon>Sarocladiaceae</taxon>
        <taxon>Sarocladium</taxon>
    </lineage>
</organism>
<gene>
    <name evidence="2" type="ORF">NLU13_1214</name>
</gene>
<evidence type="ECO:0000313" key="2">
    <source>
        <dbReference type="EMBL" id="KAK0391715.1"/>
    </source>
</evidence>
<evidence type="ECO:0000259" key="1">
    <source>
        <dbReference type="Pfam" id="PF14295"/>
    </source>
</evidence>
<feature type="domain" description="Apple" evidence="1">
    <location>
        <begin position="145"/>
        <end position="166"/>
    </location>
</feature>
<proteinExistence type="predicted"/>
<protein>
    <recommendedName>
        <fullName evidence="1">Apple domain-containing protein</fullName>
    </recommendedName>
</protein>